<dbReference type="InterPro" id="IPR050412">
    <property type="entry name" value="Ig-like_Receptors_ImmuneReg"/>
</dbReference>
<organism evidence="6 7">
    <name type="scientific">Melopsittacus undulatus</name>
    <name type="common">Budgerigar</name>
    <name type="synonym">Psittacus undulatus</name>
    <dbReference type="NCBI Taxonomy" id="13146"/>
    <lineage>
        <taxon>Eukaryota</taxon>
        <taxon>Metazoa</taxon>
        <taxon>Chordata</taxon>
        <taxon>Craniata</taxon>
        <taxon>Vertebrata</taxon>
        <taxon>Euteleostomi</taxon>
        <taxon>Archelosauria</taxon>
        <taxon>Archosauria</taxon>
        <taxon>Dinosauria</taxon>
        <taxon>Saurischia</taxon>
        <taxon>Theropoda</taxon>
        <taxon>Coelurosauria</taxon>
        <taxon>Aves</taxon>
        <taxon>Neognathae</taxon>
        <taxon>Neoaves</taxon>
        <taxon>Telluraves</taxon>
        <taxon>Australaves</taxon>
        <taxon>Psittaciformes</taxon>
        <taxon>Psittaculidae</taxon>
        <taxon>Melopsittacus</taxon>
    </lineage>
</organism>
<dbReference type="SMART" id="SM00409">
    <property type="entry name" value="IG"/>
    <property type="match status" value="1"/>
</dbReference>
<dbReference type="PANTHER" id="PTHR11738">
    <property type="entry name" value="MHC CLASS I NK CELL RECEPTOR"/>
    <property type="match status" value="1"/>
</dbReference>
<protein>
    <recommendedName>
        <fullName evidence="5">Immunoglobulin domain-containing protein</fullName>
    </recommendedName>
</protein>
<dbReference type="InterPro" id="IPR013783">
    <property type="entry name" value="Ig-like_fold"/>
</dbReference>
<evidence type="ECO:0000256" key="4">
    <source>
        <dbReference type="SAM" id="MobiDB-lite"/>
    </source>
</evidence>
<evidence type="ECO:0000256" key="2">
    <source>
        <dbReference type="ARBA" id="ARBA00023157"/>
    </source>
</evidence>
<dbReference type="Gene3D" id="2.60.40.10">
    <property type="entry name" value="Immunoglobulins"/>
    <property type="match status" value="1"/>
</dbReference>
<dbReference type="InterPro" id="IPR003599">
    <property type="entry name" value="Ig_sub"/>
</dbReference>
<reference evidence="6" key="3">
    <citation type="submission" date="2025-09" db="UniProtKB">
        <authorList>
            <consortium name="Ensembl"/>
        </authorList>
    </citation>
    <scope>IDENTIFICATION</scope>
</reference>
<dbReference type="Ensembl" id="ENSMUNT00000030047.1">
    <property type="protein sequence ID" value="ENSMUNP00000028311.1"/>
    <property type="gene ID" value="ENSMUNG00000018142.1"/>
</dbReference>
<dbReference type="GO" id="GO:0002764">
    <property type="term" value="P:immune response-regulating signaling pathway"/>
    <property type="evidence" value="ECO:0007669"/>
    <property type="project" value="TreeGrafter"/>
</dbReference>
<name>A0A8V5GBI7_MELUD</name>
<dbReference type="FunFam" id="2.60.40.10:FF:000049">
    <property type="entry name" value="Leukocyte immunoglobulin-like receptor subfamily B member 1"/>
    <property type="match status" value="1"/>
</dbReference>
<sequence>MHLASPCTKRAGFFPSSLVWRAHLRMPSSLPIEFRLPSPVLSILPGLEVSAGARVTFRCTIAHAGASCFLYLEGQDKAPDLIYKDQEDFNLSRVHKGHEGRYSCQCYSWAAVMEWSDVSNSLDLVVKGETSPKAPCDWEQDGITGIAPASPHSGINHSSPLAASRDMGQDGRGRPHGRG</sequence>
<keyword evidence="1" id="KW-0732">Signal</keyword>
<reference evidence="6" key="1">
    <citation type="submission" date="2020-03" db="EMBL/GenBank/DDBJ databases">
        <title>Melopsittacus undulatus (budgerigar) genome, bMelUnd1, maternal haplotype with Z.</title>
        <authorList>
            <person name="Gedman G."/>
            <person name="Mountcastle J."/>
            <person name="Haase B."/>
            <person name="Formenti G."/>
            <person name="Wright T."/>
            <person name="Apodaca J."/>
            <person name="Pelan S."/>
            <person name="Chow W."/>
            <person name="Rhie A."/>
            <person name="Howe K."/>
            <person name="Fedrigo O."/>
            <person name="Jarvis E.D."/>
        </authorList>
    </citation>
    <scope>NUCLEOTIDE SEQUENCE [LARGE SCALE GENOMIC DNA]</scope>
</reference>
<keyword evidence="7" id="KW-1185">Reference proteome</keyword>
<dbReference type="AlphaFoldDB" id="A0A8V5GBI7"/>
<keyword evidence="3" id="KW-0393">Immunoglobulin domain</keyword>
<feature type="domain" description="Immunoglobulin" evidence="5">
    <location>
        <begin position="44"/>
        <end position="127"/>
    </location>
</feature>
<evidence type="ECO:0000313" key="7">
    <source>
        <dbReference type="Proteomes" id="UP000694405"/>
    </source>
</evidence>
<accession>A0A8V5GBI7</accession>
<evidence type="ECO:0000256" key="3">
    <source>
        <dbReference type="ARBA" id="ARBA00023319"/>
    </source>
</evidence>
<dbReference type="PANTHER" id="PTHR11738:SF186">
    <property type="entry name" value="OSTEOCLAST-ASSOCIATED IMMUNOGLOBULIN-LIKE RECEPTOR"/>
    <property type="match status" value="1"/>
</dbReference>
<evidence type="ECO:0000259" key="5">
    <source>
        <dbReference type="SMART" id="SM00409"/>
    </source>
</evidence>
<reference evidence="6" key="2">
    <citation type="submission" date="2025-08" db="UniProtKB">
        <authorList>
            <consortium name="Ensembl"/>
        </authorList>
    </citation>
    <scope>IDENTIFICATION</scope>
</reference>
<evidence type="ECO:0000313" key="6">
    <source>
        <dbReference type="Ensembl" id="ENSMUNP00000028311.1"/>
    </source>
</evidence>
<dbReference type="SUPFAM" id="SSF48726">
    <property type="entry name" value="Immunoglobulin"/>
    <property type="match status" value="1"/>
</dbReference>
<evidence type="ECO:0000256" key="1">
    <source>
        <dbReference type="ARBA" id="ARBA00022729"/>
    </source>
</evidence>
<proteinExistence type="predicted"/>
<feature type="region of interest" description="Disordered" evidence="4">
    <location>
        <begin position="133"/>
        <end position="179"/>
    </location>
</feature>
<dbReference type="Proteomes" id="UP000694405">
    <property type="component" value="Chromosome 10"/>
</dbReference>
<dbReference type="InterPro" id="IPR036179">
    <property type="entry name" value="Ig-like_dom_sf"/>
</dbReference>
<keyword evidence="2" id="KW-1015">Disulfide bond</keyword>